<protein>
    <recommendedName>
        <fullName evidence="6">Beta-lactamase-related domain-containing protein</fullName>
    </recommendedName>
</protein>
<dbReference type="Pfam" id="PF11954">
    <property type="entry name" value="DUF3471"/>
    <property type="match status" value="1"/>
</dbReference>
<evidence type="ECO:0000259" key="3">
    <source>
        <dbReference type="Pfam" id="PF11954"/>
    </source>
</evidence>
<dbReference type="InterPro" id="IPR021860">
    <property type="entry name" value="Peptidase_S12_Pab87-rel_C"/>
</dbReference>
<proteinExistence type="inferred from homology"/>
<dbReference type="PANTHER" id="PTHR46825">
    <property type="entry name" value="D-ALANYL-D-ALANINE-CARBOXYPEPTIDASE/ENDOPEPTIDASE AMPH"/>
    <property type="match status" value="1"/>
</dbReference>
<feature type="domain" description="Peptidase S12 Pab87-related C-terminal" evidence="3">
    <location>
        <begin position="401"/>
        <end position="486"/>
    </location>
</feature>
<sequence length="491" mass="55219">MLNHPIANMHDLVAGLEPQMNCICQVSGATGLSASVMSDEKQAYAKHFGFRDLDAKEAPDGDTTYFIGSVTKGMVAALVGILVEEKRLSWSTRIASILPKLQDSGARSDGIWISRAGNILLPKYEGIWTWMAHPIVRDFRSDFLYNNYAYDIVGRVIEKIECKSLQETFKVRLWEPLGMHRTYMEDIAGDANAANAYYAMEDASSYQVSIPTISHQTIMGAAGAIRSCTNDMAKHYSNFMHAVNHQFHKKTKSSKLTIQTAHPILRPRNQLDLISMHEQSYALGWGLAQLPCPLGTLSYNYLLIPSMPIIGKGDPGQLILYHGGSIQGFNTAVYLLPETEMAIIAMQNSSGLGDACDWIPQMIIQKLMGSTENIDFQQLAIMAAKAAPKLAENIEAELEKRRKNGTKPLDIKAYTGCYWNALCNFHIDVRVHGGRLYMNFQGIENETYELRHYHHHSWTWNVSHNETSKQGRFPTRLWISYIIEFDCGEKE</sequence>
<name>A0A8J5P7G9_FUSOX</name>
<dbReference type="PANTHER" id="PTHR46825:SF9">
    <property type="entry name" value="BETA-LACTAMASE-RELATED DOMAIN-CONTAINING PROTEIN"/>
    <property type="match status" value="1"/>
</dbReference>
<evidence type="ECO:0000313" key="4">
    <source>
        <dbReference type="EMBL" id="KAG7413802.1"/>
    </source>
</evidence>
<evidence type="ECO:0000259" key="2">
    <source>
        <dbReference type="Pfam" id="PF00144"/>
    </source>
</evidence>
<feature type="domain" description="Beta-lactamase-related" evidence="2">
    <location>
        <begin position="132"/>
        <end position="357"/>
    </location>
</feature>
<evidence type="ECO:0000256" key="1">
    <source>
        <dbReference type="ARBA" id="ARBA00038215"/>
    </source>
</evidence>
<dbReference type="AlphaFoldDB" id="A0A8J5P7G9"/>
<comment type="caution">
    <text evidence="4">The sequence shown here is derived from an EMBL/GenBank/DDBJ whole genome shotgun (WGS) entry which is preliminary data.</text>
</comment>
<feature type="domain" description="Beta-lactamase-related" evidence="2">
    <location>
        <begin position="28"/>
        <end position="107"/>
    </location>
</feature>
<organism evidence="4 5">
    <name type="scientific">Fusarium oxysporum f. sp. rapae</name>
    <dbReference type="NCBI Taxonomy" id="485398"/>
    <lineage>
        <taxon>Eukaryota</taxon>
        <taxon>Fungi</taxon>
        <taxon>Dikarya</taxon>
        <taxon>Ascomycota</taxon>
        <taxon>Pezizomycotina</taxon>
        <taxon>Sordariomycetes</taxon>
        <taxon>Hypocreomycetidae</taxon>
        <taxon>Hypocreales</taxon>
        <taxon>Nectriaceae</taxon>
        <taxon>Fusarium</taxon>
        <taxon>Fusarium oxysporum species complex</taxon>
    </lineage>
</organism>
<dbReference type="InterPro" id="IPR050491">
    <property type="entry name" value="AmpC-like"/>
</dbReference>
<comment type="similarity">
    <text evidence="1">Belongs to the peptidase S12 family.</text>
</comment>
<dbReference type="EMBL" id="JAELUQ010000005">
    <property type="protein sequence ID" value="KAG7413802.1"/>
    <property type="molecule type" value="Genomic_DNA"/>
</dbReference>
<gene>
    <name evidence="4" type="ORF">Forpe1208_v008182</name>
</gene>
<dbReference type="InterPro" id="IPR001466">
    <property type="entry name" value="Beta-lactam-related"/>
</dbReference>
<dbReference type="Pfam" id="PF00144">
    <property type="entry name" value="Beta-lactamase"/>
    <property type="match status" value="2"/>
</dbReference>
<evidence type="ECO:0000313" key="5">
    <source>
        <dbReference type="Proteomes" id="UP000694050"/>
    </source>
</evidence>
<reference evidence="4" key="1">
    <citation type="submission" date="2021-04" db="EMBL/GenBank/DDBJ databases">
        <title>First draft genome resource for Brassicaceae pathogens Fusarium oxysporum f. sp. raphani and Fusarium oxysporum f. sp. rapae.</title>
        <authorList>
            <person name="Asai S."/>
        </authorList>
    </citation>
    <scope>NUCLEOTIDE SEQUENCE</scope>
    <source>
        <strain evidence="4">Tf1208</strain>
    </source>
</reference>
<evidence type="ECO:0008006" key="6">
    <source>
        <dbReference type="Google" id="ProtNLM"/>
    </source>
</evidence>
<dbReference type="Proteomes" id="UP000694050">
    <property type="component" value="Unassembled WGS sequence"/>
</dbReference>
<accession>A0A8J5P7G9</accession>